<proteinExistence type="predicted"/>
<dbReference type="CDD" id="cd00093">
    <property type="entry name" value="HTH_XRE"/>
    <property type="match status" value="1"/>
</dbReference>
<dbReference type="InterPro" id="IPR001387">
    <property type="entry name" value="Cro/C1-type_HTH"/>
</dbReference>
<evidence type="ECO:0000256" key="1">
    <source>
        <dbReference type="ARBA" id="ARBA00023125"/>
    </source>
</evidence>
<dbReference type="EMBL" id="JABAFY010000031">
    <property type="protein sequence ID" value="NME52567.1"/>
    <property type="molecule type" value="Genomic_DNA"/>
</dbReference>
<dbReference type="SMART" id="SM00530">
    <property type="entry name" value="HTH_XRE"/>
    <property type="match status" value="1"/>
</dbReference>
<dbReference type="RefSeq" id="WP_168935905.1">
    <property type="nucleotide sequence ID" value="NZ_JABAFY010000031.1"/>
</dbReference>
<comment type="caution">
    <text evidence="3">The sequence shown here is derived from an EMBL/GenBank/DDBJ whole genome shotgun (WGS) entry which is preliminary data.</text>
</comment>
<gene>
    <name evidence="3" type="ORF">HF854_08525</name>
</gene>
<evidence type="ECO:0000313" key="4">
    <source>
        <dbReference type="Proteomes" id="UP000522333"/>
    </source>
</evidence>
<dbReference type="Proteomes" id="UP000522333">
    <property type="component" value="Unassembled WGS sequence"/>
</dbReference>
<feature type="domain" description="HTH cro/C1-type" evidence="2">
    <location>
        <begin position="22"/>
        <end position="69"/>
    </location>
</feature>
<dbReference type="NCBIfam" id="TIGR02607">
    <property type="entry name" value="antidote_HigA"/>
    <property type="match status" value="1"/>
</dbReference>
<dbReference type="PANTHER" id="PTHR36924:SF1">
    <property type="entry name" value="ANTITOXIN HIGA-1"/>
    <property type="match status" value="1"/>
</dbReference>
<evidence type="ECO:0000259" key="2">
    <source>
        <dbReference type="PROSITE" id="PS50943"/>
    </source>
</evidence>
<accession>A0A848CJN4</accession>
<organism evidence="3 4">
    <name type="scientific">Desulfovibrio piger</name>
    <dbReference type="NCBI Taxonomy" id="901"/>
    <lineage>
        <taxon>Bacteria</taxon>
        <taxon>Pseudomonadati</taxon>
        <taxon>Thermodesulfobacteriota</taxon>
        <taxon>Desulfovibrionia</taxon>
        <taxon>Desulfovibrionales</taxon>
        <taxon>Desulfovibrionaceae</taxon>
        <taxon>Desulfovibrio</taxon>
    </lineage>
</organism>
<keyword evidence="1" id="KW-0238">DNA-binding</keyword>
<dbReference type="InterPro" id="IPR010982">
    <property type="entry name" value="Lambda_DNA-bd_dom_sf"/>
</dbReference>
<dbReference type="GO" id="GO:0003677">
    <property type="term" value="F:DNA binding"/>
    <property type="evidence" value="ECO:0007669"/>
    <property type="project" value="UniProtKB-KW"/>
</dbReference>
<sequence>MERTRKPSLPGEILKEMYLDPLGLTITDFAERIGVSRKTVSAIVNGRSPVTVDMALRLSRAFSTTPDLWLDLQRAVDIWEARQKHGSWTQVRPIAQPA</sequence>
<dbReference type="PROSITE" id="PS50943">
    <property type="entry name" value="HTH_CROC1"/>
    <property type="match status" value="1"/>
</dbReference>
<evidence type="ECO:0000313" key="3">
    <source>
        <dbReference type="EMBL" id="NME52567.1"/>
    </source>
</evidence>
<protein>
    <submittedName>
        <fullName evidence="3">HigA family addiction module antidote protein</fullName>
    </submittedName>
</protein>
<dbReference type="PANTHER" id="PTHR36924">
    <property type="entry name" value="ANTITOXIN HIGA-1"/>
    <property type="match status" value="1"/>
</dbReference>
<dbReference type="InterPro" id="IPR013430">
    <property type="entry name" value="Toxin_antidote_HigA"/>
</dbReference>
<reference evidence="3 4" key="1">
    <citation type="submission" date="2020-04" db="EMBL/GenBank/DDBJ databases">
        <authorList>
            <person name="Hitch T.C.A."/>
            <person name="Wylensek D."/>
            <person name="Clavel T."/>
        </authorList>
    </citation>
    <scope>NUCLEOTIDE SEQUENCE [LARGE SCALE GENOMIC DNA]</scope>
    <source>
        <strain evidence="3 4">PG-251-APC-1</strain>
    </source>
</reference>
<dbReference type="Gene3D" id="1.10.260.40">
    <property type="entry name" value="lambda repressor-like DNA-binding domains"/>
    <property type="match status" value="1"/>
</dbReference>
<dbReference type="Pfam" id="PF01381">
    <property type="entry name" value="HTH_3"/>
    <property type="match status" value="1"/>
</dbReference>
<name>A0A848CJN4_9BACT</name>
<dbReference type="SUPFAM" id="SSF47413">
    <property type="entry name" value="lambda repressor-like DNA-binding domains"/>
    <property type="match status" value="1"/>
</dbReference>
<dbReference type="AlphaFoldDB" id="A0A848CJN4"/>